<comment type="caution">
    <text evidence="2">The sequence shown here is derived from an EMBL/GenBank/DDBJ whole genome shotgun (WGS) entry which is preliminary data.</text>
</comment>
<protein>
    <recommendedName>
        <fullName evidence="4">Retrotransposon gag domain-containing protein</fullName>
    </recommendedName>
</protein>
<dbReference type="EMBL" id="BSYR01000002">
    <property type="protein sequence ID" value="GMI63621.1"/>
    <property type="molecule type" value="Genomic_DNA"/>
</dbReference>
<dbReference type="OrthoDB" id="1929700at2759"/>
<name>A0A9W7LGV0_HIBTR</name>
<evidence type="ECO:0000313" key="2">
    <source>
        <dbReference type="EMBL" id="GMI63621.1"/>
    </source>
</evidence>
<dbReference type="AlphaFoldDB" id="A0A9W7LGV0"/>
<evidence type="ECO:0000313" key="3">
    <source>
        <dbReference type="Proteomes" id="UP001165190"/>
    </source>
</evidence>
<feature type="compositionally biased region" description="Low complexity" evidence="1">
    <location>
        <begin position="276"/>
        <end position="292"/>
    </location>
</feature>
<keyword evidence="3" id="KW-1185">Reference proteome</keyword>
<gene>
    <name evidence="2" type="ORF">HRI_000031400</name>
</gene>
<dbReference type="PANTHER" id="PTHR37610:SF101">
    <property type="entry name" value="(RAPE) HYPOTHETICAL PROTEIN"/>
    <property type="match status" value="1"/>
</dbReference>
<feature type="region of interest" description="Disordered" evidence="1">
    <location>
        <begin position="234"/>
        <end position="325"/>
    </location>
</feature>
<evidence type="ECO:0008006" key="4">
    <source>
        <dbReference type="Google" id="ProtNLM"/>
    </source>
</evidence>
<sequence length="325" mass="35867">MLVSWLTNTIEPSVRSTLVEYDDAYLLWKNLKNRFCVVSGTRICQLKTSQGECKQSKTETVENYFGRLSIIRDELVTYVKVSTCQCGGCAYASIRTKLLGQDPLSMHDRAYQQVIQAERLRGEETSLSKDERDNTMAFAIKYDKSGKSRLLTSFAIISIEKGTTNPLISICKGFPNGGGIDLVKERDHALVDGYERVDVVVLAVARDLVHHFFVRIILVGLELRLDNMQETREGFPEPLTTAAASSTNGGGEKINLRRQGTRPPGCGLPTTTTKENSNNGGATTRGSGRSTRVAMAHRRRDNHDDDGTISSDDGGPIDEEGDWNG</sequence>
<evidence type="ECO:0000256" key="1">
    <source>
        <dbReference type="SAM" id="MobiDB-lite"/>
    </source>
</evidence>
<proteinExistence type="predicted"/>
<accession>A0A9W7LGV0</accession>
<reference evidence="2" key="1">
    <citation type="submission" date="2023-05" db="EMBL/GenBank/DDBJ databases">
        <title>Genome and transcriptome analyses reveal genes involved in the formation of fine ridges on petal epidermal cells in Hibiscus trionum.</title>
        <authorList>
            <person name="Koshimizu S."/>
            <person name="Masuda S."/>
            <person name="Ishii T."/>
            <person name="Shirasu K."/>
            <person name="Hoshino A."/>
            <person name="Arita M."/>
        </authorList>
    </citation>
    <scope>NUCLEOTIDE SEQUENCE</scope>
    <source>
        <strain evidence="2">Hamamatsu line</strain>
    </source>
</reference>
<organism evidence="2 3">
    <name type="scientific">Hibiscus trionum</name>
    <name type="common">Flower of an hour</name>
    <dbReference type="NCBI Taxonomy" id="183268"/>
    <lineage>
        <taxon>Eukaryota</taxon>
        <taxon>Viridiplantae</taxon>
        <taxon>Streptophyta</taxon>
        <taxon>Embryophyta</taxon>
        <taxon>Tracheophyta</taxon>
        <taxon>Spermatophyta</taxon>
        <taxon>Magnoliopsida</taxon>
        <taxon>eudicotyledons</taxon>
        <taxon>Gunneridae</taxon>
        <taxon>Pentapetalae</taxon>
        <taxon>rosids</taxon>
        <taxon>malvids</taxon>
        <taxon>Malvales</taxon>
        <taxon>Malvaceae</taxon>
        <taxon>Malvoideae</taxon>
        <taxon>Hibiscus</taxon>
    </lineage>
</organism>
<feature type="compositionally biased region" description="Acidic residues" evidence="1">
    <location>
        <begin position="315"/>
        <end position="325"/>
    </location>
</feature>
<dbReference type="PANTHER" id="PTHR37610">
    <property type="entry name" value="CCHC-TYPE DOMAIN-CONTAINING PROTEIN"/>
    <property type="match status" value="1"/>
</dbReference>
<dbReference type="Proteomes" id="UP001165190">
    <property type="component" value="Unassembled WGS sequence"/>
</dbReference>